<keyword evidence="1" id="KW-0812">Transmembrane</keyword>
<sequence length="138" mass="15656">MNKSDLSIVKNINEKDVGQTIPEVTMFNNYDIIVLKKIFTETLSEYENNNSSNKGGKDMSEYITKEVFDQFEKRIDHKLSSLENKVDSLPSSSDIKVMLLENNKELAKEAKQDRNTVIGWVIGFVGLGFTVAKAFGWL</sequence>
<keyword evidence="1" id="KW-1133">Transmembrane helix</keyword>
<dbReference type="EMBL" id="CP133006">
    <property type="protein sequence ID" value="WZG09559.1"/>
    <property type="molecule type" value="Genomic_DNA"/>
</dbReference>
<proteinExistence type="predicted"/>
<accession>A0ABZ2WBW5</accession>
<reference evidence="2 3" key="1">
    <citation type="journal article" date="2024" name="ISME J.">
        <title>Staphylococcus epidermidis bacteriocin A37 kills natural competitors with a unique mechanism of action.</title>
        <authorList>
            <person name="Puls J.S."/>
            <person name="Winnerling B."/>
            <person name="Power J.J."/>
            <person name="Kruger A.M."/>
            <person name="Brajtenbach D."/>
            <person name="Johnson M."/>
            <person name="Bilici K."/>
            <person name="Camus L."/>
            <person name="Fliesswasser T."/>
            <person name="Schneider T."/>
            <person name="Sahl H.G."/>
            <person name="Ghosal D."/>
            <person name="Kubitscheck U."/>
            <person name="Heilbronner S."/>
            <person name="Grein F."/>
        </authorList>
    </citation>
    <scope>NUCLEOTIDE SEQUENCE [LARGE SCALE GENOMIC DNA]</scope>
    <source>
        <strain evidence="2 3">SCK7</strain>
    </source>
</reference>
<feature type="transmembrane region" description="Helical" evidence="1">
    <location>
        <begin position="117"/>
        <end position="137"/>
    </location>
</feature>
<evidence type="ECO:0000313" key="3">
    <source>
        <dbReference type="Proteomes" id="UP001468345"/>
    </source>
</evidence>
<dbReference type="Proteomes" id="UP001468345">
    <property type="component" value="Chromosome"/>
</dbReference>
<organism evidence="2 3">
    <name type="scientific">Staphylococcus casei</name>
    <dbReference type="NCBI Taxonomy" id="201828"/>
    <lineage>
        <taxon>Bacteria</taxon>
        <taxon>Bacillati</taxon>
        <taxon>Bacillota</taxon>
        <taxon>Bacilli</taxon>
        <taxon>Bacillales</taxon>
        <taxon>Staphylococcaceae</taxon>
        <taxon>Staphylococcus</taxon>
    </lineage>
</organism>
<gene>
    <name evidence="2" type="ORF">SHJJP9002_001520</name>
</gene>
<protein>
    <submittedName>
        <fullName evidence="2">Uncharacterized protein</fullName>
    </submittedName>
</protein>
<dbReference type="RefSeq" id="WP_341636365.1">
    <property type="nucleotide sequence ID" value="NZ_CP133006.1"/>
</dbReference>
<evidence type="ECO:0000256" key="1">
    <source>
        <dbReference type="SAM" id="Phobius"/>
    </source>
</evidence>
<keyword evidence="1" id="KW-0472">Membrane</keyword>
<evidence type="ECO:0000313" key="2">
    <source>
        <dbReference type="EMBL" id="WZG09559.1"/>
    </source>
</evidence>
<name>A0ABZ2WBW5_9STAP</name>
<keyword evidence="3" id="KW-1185">Reference proteome</keyword>